<dbReference type="EMBL" id="AMYD01000136">
    <property type="protein sequence ID" value="EQB59093.1"/>
    <property type="molecule type" value="Genomic_DNA"/>
</dbReference>
<dbReference type="AlphaFoldDB" id="T0L2W9"/>
<proteinExistence type="predicted"/>
<feature type="region of interest" description="Disordered" evidence="1">
    <location>
        <begin position="32"/>
        <end position="54"/>
    </location>
</feature>
<evidence type="ECO:0000256" key="1">
    <source>
        <dbReference type="SAM" id="MobiDB-lite"/>
    </source>
</evidence>
<feature type="region of interest" description="Disordered" evidence="1">
    <location>
        <begin position="108"/>
        <end position="131"/>
    </location>
</feature>
<evidence type="ECO:0000313" key="3">
    <source>
        <dbReference type="Proteomes" id="UP000015530"/>
    </source>
</evidence>
<organism evidence="2 3">
    <name type="scientific">Colletotrichum gloeosporioides (strain Cg-14)</name>
    <name type="common">Anthracnose fungus</name>
    <name type="synonym">Glomerella cingulata</name>
    <dbReference type="NCBI Taxonomy" id="1237896"/>
    <lineage>
        <taxon>Eukaryota</taxon>
        <taxon>Fungi</taxon>
        <taxon>Dikarya</taxon>
        <taxon>Ascomycota</taxon>
        <taxon>Pezizomycotina</taxon>
        <taxon>Sordariomycetes</taxon>
        <taxon>Hypocreomycetidae</taxon>
        <taxon>Glomerellales</taxon>
        <taxon>Glomerellaceae</taxon>
        <taxon>Colletotrichum</taxon>
        <taxon>Colletotrichum gloeosporioides species complex</taxon>
    </lineage>
</organism>
<gene>
    <name evidence="2" type="ORF">CGLO_00565</name>
</gene>
<sequence>MNANIKLTISEGRAAQARNLEQLHSNQLPHFRRGRHSSLNDHQTSAEFQGRAPQLRSRHDRHLFGHLENHHGLSLSLLTQKLTHLARSHEVLPSQLAQTLVLGPPDSGFDSGSAVATGQRHSGRRLDDRHHPDLDPLFLVRTCLSFLPCLTNSLESASASESALLRPQT</sequence>
<accession>T0L2W9</accession>
<comment type="caution">
    <text evidence="2">The sequence shown here is derived from an EMBL/GenBank/DDBJ whole genome shotgun (WGS) entry which is preliminary data.</text>
</comment>
<dbReference type="HOGENOM" id="CLU_1578386_0_0_1"/>
<dbReference type="Proteomes" id="UP000015530">
    <property type="component" value="Unassembled WGS sequence"/>
</dbReference>
<protein>
    <submittedName>
        <fullName evidence="2">Uncharacterized protein</fullName>
    </submittedName>
</protein>
<reference evidence="3" key="1">
    <citation type="journal article" date="2013" name="Mol. Plant Microbe Interact.">
        <title>Global aspects of pacC regulation of pathogenicity genes in Colletotrichum gloeosporioides as revealed by transcriptome analysis.</title>
        <authorList>
            <person name="Alkan N."/>
            <person name="Meng X."/>
            <person name="Friedlander G."/>
            <person name="Reuveni E."/>
            <person name="Sukno S."/>
            <person name="Sherman A."/>
            <person name="Thon M."/>
            <person name="Fluhr R."/>
            <person name="Prusky D."/>
        </authorList>
    </citation>
    <scope>NUCLEOTIDE SEQUENCE [LARGE SCALE GENOMIC DNA]</scope>
    <source>
        <strain evidence="3">Cg-14</strain>
    </source>
</reference>
<name>T0L2W9_COLGC</name>
<evidence type="ECO:0000313" key="2">
    <source>
        <dbReference type="EMBL" id="EQB59093.1"/>
    </source>
</evidence>